<dbReference type="EMBL" id="CABIKO010000134">
    <property type="protein sequence ID" value="VVA28126.1"/>
    <property type="molecule type" value="Genomic_DNA"/>
</dbReference>
<name>A0A5E4FK55_PRUDU</name>
<dbReference type="AlphaFoldDB" id="A0A5E4FK55"/>
<reference evidence="2" key="1">
    <citation type="journal article" date="2020" name="Plant J.">
        <title>Transposons played a major role in the diversification between the closely related almond and peach genomes: results from the almond genome sequence.</title>
        <authorList>
            <person name="Alioto T."/>
            <person name="Alexiou K.G."/>
            <person name="Bardil A."/>
            <person name="Barteri F."/>
            <person name="Castanera R."/>
            <person name="Cruz F."/>
            <person name="Dhingra A."/>
            <person name="Duval H."/>
            <person name="Fernandez I Marti A."/>
            <person name="Frias L."/>
            <person name="Galan B."/>
            <person name="Garcia J.L."/>
            <person name="Howad W."/>
            <person name="Gomez-Garrido J."/>
            <person name="Gut M."/>
            <person name="Julca I."/>
            <person name="Morata J."/>
            <person name="Puigdomenech P."/>
            <person name="Ribeca P."/>
            <person name="Rubio Cabetas M.J."/>
            <person name="Vlasova A."/>
            <person name="Wirthensohn M."/>
            <person name="Garcia-Mas J."/>
            <person name="Gabaldon T."/>
            <person name="Casacuberta J.M."/>
            <person name="Arus P."/>
        </authorList>
    </citation>
    <scope>NUCLEOTIDE SEQUENCE [LARGE SCALE GENOMIC DNA]</scope>
    <source>
        <strain evidence="2">cv. Texas</strain>
    </source>
</reference>
<organism evidence="1 2">
    <name type="scientific">Prunus dulcis</name>
    <name type="common">Almond</name>
    <name type="synonym">Amygdalus dulcis</name>
    <dbReference type="NCBI Taxonomy" id="3755"/>
    <lineage>
        <taxon>Eukaryota</taxon>
        <taxon>Viridiplantae</taxon>
        <taxon>Streptophyta</taxon>
        <taxon>Embryophyta</taxon>
        <taxon>Tracheophyta</taxon>
        <taxon>Spermatophyta</taxon>
        <taxon>Magnoliopsida</taxon>
        <taxon>eudicotyledons</taxon>
        <taxon>Gunneridae</taxon>
        <taxon>Pentapetalae</taxon>
        <taxon>rosids</taxon>
        <taxon>fabids</taxon>
        <taxon>Rosales</taxon>
        <taxon>Rosaceae</taxon>
        <taxon>Amygdaloideae</taxon>
        <taxon>Amygdaleae</taxon>
        <taxon>Prunus</taxon>
    </lineage>
</organism>
<proteinExistence type="predicted"/>
<dbReference type="SUPFAM" id="SSF117281">
    <property type="entry name" value="Kelch motif"/>
    <property type="match status" value="1"/>
</dbReference>
<evidence type="ECO:0000313" key="2">
    <source>
        <dbReference type="Proteomes" id="UP000327085"/>
    </source>
</evidence>
<dbReference type="OMA" id="ETRLMMW"/>
<dbReference type="InterPro" id="IPR015915">
    <property type="entry name" value="Kelch-typ_b-propeller"/>
</dbReference>
<dbReference type="Gramene" id="VVA28126">
    <property type="protein sequence ID" value="VVA28126"/>
    <property type="gene ID" value="Prudul26B003096"/>
</dbReference>
<gene>
    <name evidence="1" type="ORF">ALMOND_2B003096</name>
</gene>
<evidence type="ECO:0000313" key="1">
    <source>
        <dbReference type="EMBL" id="VVA28126.1"/>
    </source>
</evidence>
<dbReference type="InParanoid" id="A0A5E4FK55"/>
<dbReference type="Proteomes" id="UP000327085">
    <property type="component" value="Chromosome 1"/>
</dbReference>
<sequence length="113" mass="12669">MSFGHGHFAAVQGVAHGVNNCISSILRGRATPLVPTFIRHYMNGKIYIRFGTSVVTSHLYAVVYEPSSGTWQHADADMVAGWRDPAVVVDRTLYVLDKSSETRLMMWQKESRE</sequence>
<protein>
    <submittedName>
        <fullName evidence="1">PREDICTED: F-box/kelch-repeat SKIP4</fullName>
    </submittedName>
</protein>
<accession>A0A5E4FK55</accession>